<feature type="transmembrane region" description="Helical" evidence="1">
    <location>
        <begin position="217"/>
        <end position="234"/>
    </location>
</feature>
<dbReference type="InterPro" id="IPR043128">
    <property type="entry name" value="Rev_trsase/Diguanyl_cyclase"/>
</dbReference>
<dbReference type="Gene3D" id="3.20.20.450">
    <property type="entry name" value="EAL domain"/>
    <property type="match status" value="1"/>
</dbReference>
<evidence type="ECO:0000259" key="2">
    <source>
        <dbReference type="PROSITE" id="PS50112"/>
    </source>
</evidence>
<feature type="domain" description="PAS" evidence="2">
    <location>
        <begin position="477"/>
        <end position="513"/>
    </location>
</feature>
<feature type="transmembrane region" description="Helical" evidence="1">
    <location>
        <begin position="283"/>
        <end position="304"/>
    </location>
</feature>
<dbReference type="PANTHER" id="PTHR44757">
    <property type="entry name" value="DIGUANYLATE CYCLASE DGCP"/>
    <property type="match status" value="1"/>
</dbReference>
<dbReference type="Pfam" id="PF00989">
    <property type="entry name" value="PAS"/>
    <property type="match status" value="1"/>
</dbReference>
<keyword evidence="1" id="KW-0812">Transmembrane</keyword>
<feature type="domain" description="EAL" evidence="3">
    <location>
        <begin position="772"/>
        <end position="1028"/>
    </location>
</feature>
<dbReference type="EMBL" id="NGFN01000113">
    <property type="protein sequence ID" value="OUD01588.1"/>
    <property type="molecule type" value="Genomic_DNA"/>
</dbReference>
<feature type="transmembrane region" description="Helical" evidence="1">
    <location>
        <begin position="121"/>
        <end position="140"/>
    </location>
</feature>
<keyword evidence="1" id="KW-1133">Transmembrane helix</keyword>
<dbReference type="AlphaFoldDB" id="A0A243S3U8"/>
<dbReference type="InterPro" id="IPR000160">
    <property type="entry name" value="GGDEF_dom"/>
</dbReference>
<dbReference type="NCBIfam" id="TIGR00229">
    <property type="entry name" value="sensory_box"/>
    <property type="match status" value="1"/>
</dbReference>
<dbReference type="SMART" id="SM00091">
    <property type="entry name" value="PAS"/>
    <property type="match status" value="1"/>
</dbReference>
<dbReference type="SUPFAM" id="SSF141868">
    <property type="entry name" value="EAL domain-like"/>
    <property type="match status" value="1"/>
</dbReference>
<dbReference type="Pfam" id="PF00563">
    <property type="entry name" value="EAL"/>
    <property type="match status" value="1"/>
</dbReference>
<dbReference type="PANTHER" id="PTHR44757:SF2">
    <property type="entry name" value="BIOFILM ARCHITECTURE MAINTENANCE PROTEIN MBAA"/>
    <property type="match status" value="1"/>
</dbReference>
<evidence type="ECO:0000313" key="5">
    <source>
        <dbReference type="EMBL" id="OUD01588.1"/>
    </source>
</evidence>
<dbReference type="InterPro" id="IPR035965">
    <property type="entry name" value="PAS-like_dom_sf"/>
</dbReference>
<dbReference type="SMART" id="SM00267">
    <property type="entry name" value="GGDEF"/>
    <property type="match status" value="1"/>
</dbReference>
<evidence type="ECO:0000256" key="1">
    <source>
        <dbReference type="SAM" id="Phobius"/>
    </source>
</evidence>
<dbReference type="InterPro" id="IPR013767">
    <property type="entry name" value="PAS_fold"/>
</dbReference>
<feature type="transmembrane region" description="Helical" evidence="1">
    <location>
        <begin position="91"/>
        <end position="109"/>
    </location>
</feature>
<keyword evidence="1" id="KW-0472">Membrane</keyword>
<evidence type="ECO:0000259" key="4">
    <source>
        <dbReference type="PROSITE" id="PS50887"/>
    </source>
</evidence>
<feature type="transmembrane region" description="Helical" evidence="1">
    <location>
        <begin position="183"/>
        <end position="205"/>
    </location>
</feature>
<evidence type="ECO:0000259" key="3">
    <source>
        <dbReference type="PROSITE" id="PS50883"/>
    </source>
</evidence>
<dbReference type="Pfam" id="PF00990">
    <property type="entry name" value="GGDEF"/>
    <property type="match status" value="1"/>
</dbReference>
<accession>A0A243S3U8</accession>
<dbReference type="SUPFAM" id="SSF55785">
    <property type="entry name" value="PYP-like sensor domain (PAS domain)"/>
    <property type="match status" value="1"/>
</dbReference>
<dbReference type="GO" id="GO:0006355">
    <property type="term" value="P:regulation of DNA-templated transcription"/>
    <property type="evidence" value="ECO:0007669"/>
    <property type="project" value="InterPro"/>
</dbReference>
<feature type="transmembrane region" description="Helical" evidence="1">
    <location>
        <begin position="23"/>
        <end position="41"/>
    </location>
</feature>
<name>A0A243S3U8_9ACTN</name>
<evidence type="ECO:0000313" key="6">
    <source>
        <dbReference type="Proteomes" id="UP000195105"/>
    </source>
</evidence>
<gene>
    <name evidence="5" type="ORF">CA983_19425</name>
</gene>
<dbReference type="SMART" id="SM00052">
    <property type="entry name" value="EAL"/>
    <property type="match status" value="1"/>
</dbReference>
<keyword evidence="6" id="KW-1185">Reference proteome</keyword>
<dbReference type="Gene3D" id="3.30.70.270">
    <property type="match status" value="1"/>
</dbReference>
<dbReference type="InterPro" id="IPR052155">
    <property type="entry name" value="Biofilm_reg_signaling"/>
</dbReference>
<dbReference type="SUPFAM" id="SSF55073">
    <property type="entry name" value="Nucleotide cyclase"/>
    <property type="match status" value="1"/>
</dbReference>
<comment type="caution">
    <text evidence="5">The sequence shown here is derived from an EMBL/GenBank/DDBJ whole genome shotgun (WGS) entry which is preliminary data.</text>
</comment>
<feature type="transmembrane region" description="Helical" evidence="1">
    <location>
        <begin position="152"/>
        <end position="171"/>
    </location>
</feature>
<dbReference type="Proteomes" id="UP000195105">
    <property type="component" value="Unassembled WGS sequence"/>
</dbReference>
<organism evidence="5 6">
    <name type="scientific">Streptomyces swartbergensis</name>
    <dbReference type="NCBI Taxonomy" id="487165"/>
    <lineage>
        <taxon>Bacteria</taxon>
        <taxon>Bacillati</taxon>
        <taxon>Actinomycetota</taxon>
        <taxon>Actinomycetes</taxon>
        <taxon>Kitasatosporales</taxon>
        <taxon>Streptomycetaceae</taxon>
        <taxon>Streptomyces</taxon>
    </lineage>
</organism>
<dbReference type="CDD" id="cd00130">
    <property type="entry name" value="PAS"/>
    <property type="match status" value="1"/>
</dbReference>
<dbReference type="InterPro" id="IPR000014">
    <property type="entry name" value="PAS"/>
</dbReference>
<feature type="transmembrane region" description="Helical" evidence="1">
    <location>
        <begin position="53"/>
        <end position="71"/>
    </location>
</feature>
<feature type="domain" description="GGDEF" evidence="4">
    <location>
        <begin position="631"/>
        <end position="763"/>
    </location>
</feature>
<dbReference type="PROSITE" id="PS50112">
    <property type="entry name" value="PAS"/>
    <property type="match status" value="1"/>
</dbReference>
<dbReference type="InterPro" id="IPR029787">
    <property type="entry name" value="Nucleotide_cyclase"/>
</dbReference>
<dbReference type="InterPro" id="IPR035919">
    <property type="entry name" value="EAL_sf"/>
</dbReference>
<dbReference type="InterPro" id="IPR001633">
    <property type="entry name" value="EAL_dom"/>
</dbReference>
<dbReference type="CDD" id="cd01948">
    <property type="entry name" value="EAL"/>
    <property type="match status" value="1"/>
</dbReference>
<dbReference type="NCBIfam" id="TIGR00254">
    <property type="entry name" value="GGDEF"/>
    <property type="match status" value="1"/>
</dbReference>
<dbReference type="CDD" id="cd01949">
    <property type="entry name" value="GGDEF"/>
    <property type="match status" value="1"/>
</dbReference>
<dbReference type="PROSITE" id="PS50883">
    <property type="entry name" value="EAL"/>
    <property type="match status" value="1"/>
</dbReference>
<dbReference type="Gene3D" id="3.30.450.20">
    <property type="entry name" value="PAS domain"/>
    <property type="match status" value="1"/>
</dbReference>
<sequence>MAVHLTLVGVLTFLYMSVPSLRTPLWALIALAGVAAVVVGVRVHRPTHRRPWVVLAAGLLAFAAGDTYYNAQEAYFSASNPFPSPADACYLLAYPLFAVGLSGLVRYRWTGRDLPSLLDSLVITAGLALPVWVYLVQPLARLEGLNWPQRAISIAYPIGDVLVLALLVRLLTRSAGPRPNRAVQLLVLGTLTLLGFDIAYGILQLNGTWQAGTLLDSGWIVFYTAWGLAALHPSMARTTTSDSLPQSLVPPRRRLLLLGVATLIPPAILVHEDRGGLVHDAKMLAAFSGVLFLLVIFRLTLMVVAHRRAMTRELALRTAAASLVGAFWPEEIARACDAAVAALFGPQGRHVTLLLPAEEAQDLYARLARSLRPPGTDFGEAARDGPDALARSRTLLVPVPALGPGLAARLGDLPAALVCPMVQPERPDGGELPGALLAAGSERQLAEIRGSLELLASHAGLATERIALRREVIRKESEAYFRTLVHNASDVILIVNDDTTVRYASPSARTVFGSAPLTGTRLPDLVDLRERDRAVRTLTDPRGNGHQEAYDTWRVIRDTDRIEVEVRCRDLRRDPTVGGLVVTLRDVTEQRQLEHELTQQAFHDSLTGLPNRTLLLERTERALRRGHREATTTCLLFVDLDDFKIVNDTLGHAVGDRLLCAVAERLSGTLRRTDTAARLGGDEFAVLMEDAQEPLDAELLAAHVVRTLSRPFHLTEESVSLSASVGVATARDSTDAGELLALADLALYAAKASGKRTWRRFQPQQRVRVVERHDLQARLDKAVSEEEFGLRYQPVVDIAGGEVVGFEALARWPELGPDPVPPAQFIPLAEETGHISTLGAWVLRRATDDIARLQHRTRRLDPPYLSVNVSARQWRDTGFLDDVCTALDTTGLAAGTLQLELTESVLMRRTEQIDAQIQALKDRGVRIAVDDFGTGFSSLRYLRDFPIDVLKIDKSFIDGIPEDPQQVALVEGIVHLADTLGLQVIAEGIEEQPQRDLLADIGCGFGQGFLFARPLTVEQGEVVLRRRNAERAPAPD</sequence>
<reference evidence="5 6" key="1">
    <citation type="submission" date="2017-05" db="EMBL/GenBank/DDBJ databases">
        <title>Biotechnological potential of actinobacteria isolated from South African environments.</title>
        <authorList>
            <person name="Le Roes-Hill M."/>
            <person name="Prins A."/>
            <person name="Durrell K.A."/>
        </authorList>
    </citation>
    <scope>NUCLEOTIDE SEQUENCE [LARGE SCALE GENOMIC DNA]</scope>
    <source>
        <strain evidence="5 6">HMC13</strain>
    </source>
</reference>
<proteinExistence type="predicted"/>
<dbReference type="PROSITE" id="PS50887">
    <property type="entry name" value="GGDEF"/>
    <property type="match status" value="1"/>
</dbReference>
<protein>
    <submittedName>
        <fullName evidence="5">GGDEF domain-containing protein</fullName>
    </submittedName>
</protein>